<sequence>MLKKKKLFASQGASIILALIENEYGNIMSDYGDAGKAYINWCATMADSLHIGVPWVMCQQNDAPLPMLIVLHFDDRSILAMVGIVMTIHPTIQNSPKMWTENCTTGWLKNWGGKDSHRTPEDIAYAVARFDHGGTSFGNIAQPKWGHLKELHRVLKSMEESITNGNVSETDFGNSVKFPLGLSLLPDCRNEEYNTAKVNVQTSLMVKEKNKAEDEPIALKWVWIPENIDDALLGKVNVSADTLIDQKNAANDTSDYLWYITR</sequence>
<dbReference type="PANTHER" id="PTHR23421">
    <property type="entry name" value="BETA-GALACTOSIDASE RELATED"/>
    <property type="match status" value="1"/>
</dbReference>
<keyword evidence="6" id="KW-1185">Reference proteome</keyword>
<evidence type="ECO:0000256" key="3">
    <source>
        <dbReference type="ARBA" id="ARBA00012756"/>
    </source>
</evidence>
<evidence type="ECO:0000256" key="1">
    <source>
        <dbReference type="ARBA" id="ARBA00001412"/>
    </source>
</evidence>
<evidence type="ECO:0000313" key="5">
    <source>
        <dbReference type="EMBL" id="KAK7363329.1"/>
    </source>
</evidence>
<name>A0AAN9MYF0_CANGL</name>
<dbReference type="InterPro" id="IPR031330">
    <property type="entry name" value="Gly_Hdrlase_35_cat"/>
</dbReference>
<dbReference type="InterPro" id="IPR001944">
    <property type="entry name" value="Glycoside_Hdrlase_35"/>
</dbReference>
<dbReference type="InterPro" id="IPR017853">
    <property type="entry name" value="GH"/>
</dbReference>
<accession>A0AAN9MYF0</accession>
<dbReference type="Pfam" id="PF01301">
    <property type="entry name" value="Glyco_hydro_35"/>
    <property type="match status" value="1"/>
</dbReference>
<protein>
    <recommendedName>
        <fullName evidence="3">beta-galactosidase</fullName>
        <ecNumber evidence="3">3.2.1.23</ecNumber>
    </recommendedName>
</protein>
<dbReference type="Proteomes" id="UP001367508">
    <property type="component" value="Unassembled WGS sequence"/>
</dbReference>
<dbReference type="SUPFAM" id="SSF51445">
    <property type="entry name" value="(Trans)glycosidases"/>
    <property type="match status" value="1"/>
</dbReference>
<organism evidence="5 6">
    <name type="scientific">Canavalia gladiata</name>
    <name type="common">Sword bean</name>
    <name type="synonym">Dolichos gladiatus</name>
    <dbReference type="NCBI Taxonomy" id="3824"/>
    <lineage>
        <taxon>Eukaryota</taxon>
        <taxon>Viridiplantae</taxon>
        <taxon>Streptophyta</taxon>
        <taxon>Embryophyta</taxon>
        <taxon>Tracheophyta</taxon>
        <taxon>Spermatophyta</taxon>
        <taxon>Magnoliopsida</taxon>
        <taxon>eudicotyledons</taxon>
        <taxon>Gunneridae</taxon>
        <taxon>Pentapetalae</taxon>
        <taxon>rosids</taxon>
        <taxon>fabids</taxon>
        <taxon>Fabales</taxon>
        <taxon>Fabaceae</taxon>
        <taxon>Papilionoideae</taxon>
        <taxon>50 kb inversion clade</taxon>
        <taxon>NPAAA clade</taxon>
        <taxon>indigoferoid/millettioid clade</taxon>
        <taxon>Phaseoleae</taxon>
        <taxon>Canavalia</taxon>
    </lineage>
</organism>
<comment type="caution">
    <text evidence="5">The sequence shown here is derived from an EMBL/GenBank/DDBJ whole genome shotgun (WGS) entry which is preliminary data.</text>
</comment>
<proteinExistence type="inferred from homology"/>
<comment type="similarity">
    <text evidence="2">Belongs to the glycosyl hydrolase 35 family.</text>
</comment>
<gene>
    <name evidence="5" type="ORF">VNO77_05468</name>
</gene>
<dbReference type="GO" id="GO:0004565">
    <property type="term" value="F:beta-galactosidase activity"/>
    <property type="evidence" value="ECO:0007669"/>
    <property type="project" value="UniProtKB-EC"/>
</dbReference>
<evidence type="ECO:0000256" key="2">
    <source>
        <dbReference type="ARBA" id="ARBA00009809"/>
    </source>
</evidence>
<evidence type="ECO:0000313" key="6">
    <source>
        <dbReference type="Proteomes" id="UP001367508"/>
    </source>
</evidence>
<dbReference type="GO" id="GO:0005975">
    <property type="term" value="P:carbohydrate metabolic process"/>
    <property type="evidence" value="ECO:0007669"/>
    <property type="project" value="InterPro"/>
</dbReference>
<dbReference type="Gene3D" id="3.20.20.80">
    <property type="entry name" value="Glycosidases"/>
    <property type="match status" value="1"/>
</dbReference>
<dbReference type="AlphaFoldDB" id="A0AAN9MYF0"/>
<dbReference type="EMBL" id="JAYMYQ010000001">
    <property type="protein sequence ID" value="KAK7363329.1"/>
    <property type="molecule type" value="Genomic_DNA"/>
</dbReference>
<reference evidence="5 6" key="1">
    <citation type="submission" date="2024-01" db="EMBL/GenBank/DDBJ databases">
        <title>The genomes of 5 underutilized Papilionoideae crops provide insights into root nodulation and disease resistanc.</title>
        <authorList>
            <person name="Jiang F."/>
        </authorList>
    </citation>
    <scope>NUCLEOTIDE SEQUENCE [LARGE SCALE GENOMIC DNA]</scope>
    <source>
        <strain evidence="5">LVBAO_FW01</strain>
        <tissue evidence="5">Leaves</tissue>
    </source>
</reference>
<evidence type="ECO:0000259" key="4">
    <source>
        <dbReference type="Pfam" id="PF01301"/>
    </source>
</evidence>
<comment type="catalytic activity">
    <reaction evidence="1">
        <text>Hydrolysis of terminal non-reducing beta-D-galactose residues in beta-D-galactosides.</text>
        <dbReference type="EC" id="3.2.1.23"/>
    </reaction>
</comment>
<dbReference type="EC" id="3.2.1.23" evidence="3"/>
<feature type="domain" description="Glycoside hydrolase 35 catalytic" evidence="4">
    <location>
        <begin position="5"/>
        <end position="143"/>
    </location>
</feature>